<keyword evidence="1" id="KW-0472">Membrane</keyword>
<keyword evidence="1" id="KW-1133">Transmembrane helix</keyword>
<keyword evidence="1" id="KW-0812">Transmembrane</keyword>
<feature type="transmembrane region" description="Helical" evidence="1">
    <location>
        <begin position="21"/>
        <end position="40"/>
    </location>
</feature>
<name>A0A0Q9YQ50_9GAMM</name>
<dbReference type="GO" id="GO:0055085">
    <property type="term" value="P:transmembrane transport"/>
    <property type="evidence" value="ECO:0007669"/>
    <property type="project" value="InterPro"/>
</dbReference>
<evidence type="ECO:0000256" key="1">
    <source>
        <dbReference type="SAM" id="Phobius"/>
    </source>
</evidence>
<reference evidence="3" key="3">
    <citation type="submission" date="2021-06" db="EMBL/GenBank/DDBJ databases">
        <title>Genomic Description and Analysis of Intracellular Bacteria, Candidatus Berkiella cookevillensis and Candidatus Berkiella aquae.</title>
        <authorList>
            <person name="Kidane D.T."/>
            <person name="Mehari Y.T."/>
            <person name="Rice F.C."/>
            <person name="Arivett B.A."/>
            <person name="Farone A.L."/>
            <person name="Berk S.G."/>
            <person name="Farone M.B."/>
        </authorList>
    </citation>
    <scope>NUCLEOTIDE SEQUENCE</scope>
    <source>
        <strain evidence="3">HT99</strain>
    </source>
</reference>
<sequence>MKDKADNKPNFFHRFAQKVSDFVGNAWVFVAMLLLVLAWIVSGPFFGFSDTWQLIINTTTTIITFLIVFIIQNTQNRDTKALQLKLDELIRVHKLAHNSLIDLDELSDEQIKELEKHFVAISKSNQESN</sequence>
<reference evidence="3" key="2">
    <citation type="journal article" date="2016" name="Genome Announc.">
        <title>Draft Genome Sequences of Two Novel Amoeba-Resistant Intranuclear Bacteria, 'Candidatus Berkiella cookevillensis' and 'Candidatus Berkiella aquae'.</title>
        <authorList>
            <person name="Mehari Y.T."/>
            <person name="Arivett B.A."/>
            <person name="Farone A.L."/>
            <person name="Gunderson J.H."/>
            <person name="Farone M.B."/>
        </authorList>
    </citation>
    <scope>NUCLEOTIDE SEQUENCE</scope>
    <source>
        <strain evidence="3">HT99</strain>
    </source>
</reference>
<dbReference type="OrthoDB" id="119761at2"/>
<dbReference type="Proteomes" id="UP000051497">
    <property type="component" value="Unassembled WGS sequence"/>
</dbReference>
<dbReference type="InterPro" id="IPR007251">
    <property type="entry name" value="Iron_permease_Fet4"/>
</dbReference>
<protein>
    <submittedName>
        <fullName evidence="2 3">Low affinity iron permease</fullName>
    </submittedName>
</protein>
<dbReference type="RefSeq" id="WP_075067495.1">
    <property type="nucleotide sequence ID" value="NZ_LKAJ02000001.1"/>
</dbReference>
<evidence type="ECO:0000313" key="4">
    <source>
        <dbReference type="Proteomes" id="UP000051497"/>
    </source>
</evidence>
<gene>
    <name evidence="3" type="ORF">HT99x_009305</name>
    <name evidence="2" type="ORF">HT99x_02906</name>
</gene>
<accession>A0A0Q9YQ50</accession>
<organism evidence="2">
    <name type="scientific">Candidatus Berkiella aquae</name>
    <dbReference type="NCBI Taxonomy" id="295108"/>
    <lineage>
        <taxon>Bacteria</taxon>
        <taxon>Pseudomonadati</taxon>
        <taxon>Pseudomonadota</taxon>
        <taxon>Gammaproteobacteria</taxon>
        <taxon>Candidatus Berkiellales</taxon>
        <taxon>Candidatus Berkiellaceae</taxon>
        <taxon>Candidatus Berkiella</taxon>
    </lineage>
</organism>
<proteinExistence type="predicted"/>
<comment type="caution">
    <text evidence="2">The sequence shown here is derived from an EMBL/GenBank/DDBJ whole genome shotgun (WGS) entry which is preliminary data.</text>
</comment>
<dbReference type="Pfam" id="PF04120">
    <property type="entry name" value="Iron_permease"/>
    <property type="match status" value="1"/>
</dbReference>
<evidence type="ECO:0000313" key="2">
    <source>
        <dbReference type="EMBL" id="KRG18916.1"/>
    </source>
</evidence>
<reference evidence="2" key="1">
    <citation type="submission" date="2015-09" db="EMBL/GenBank/DDBJ databases">
        <title>Draft Genome Sequences of Two Novel Amoeba-resistant Intranuclear Bacteria, Candidatus Berkiella cookevillensis and Candidatus Berkiella aquae.</title>
        <authorList>
            <person name="Mehari Y.T."/>
            <person name="Arivett B.A."/>
            <person name="Farone A.L."/>
            <person name="Gunderson J.H."/>
            <person name="Farone M.B."/>
        </authorList>
    </citation>
    <scope>NUCLEOTIDE SEQUENCE [LARGE SCALE GENOMIC DNA]</scope>
    <source>
        <strain evidence="2">HT99</strain>
    </source>
</reference>
<dbReference type="STRING" id="295108.HT99x_02906"/>
<dbReference type="EMBL" id="LKAJ02000001">
    <property type="protein sequence ID" value="MCS5711634.1"/>
    <property type="molecule type" value="Genomic_DNA"/>
</dbReference>
<feature type="transmembrane region" description="Helical" evidence="1">
    <location>
        <begin position="52"/>
        <end position="71"/>
    </location>
</feature>
<dbReference type="AlphaFoldDB" id="A0A0Q9YQ50"/>
<dbReference type="EMBL" id="LKAJ01000018">
    <property type="protein sequence ID" value="KRG18916.1"/>
    <property type="molecule type" value="Genomic_DNA"/>
</dbReference>
<keyword evidence="4" id="KW-1185">Reference proteome</keyword>
<evidence type="ECO:0000313" key="3">
    <source>
        <dbReference type="EMBL" id="MCS5711634.1"/>
    </source>
</evidence>